<reference evidence="1" key="2">
    <citation type="submission" date="2023-05" db="EMBL/GenBank/DDBJ databases">
        <authorList>
            <consortium name="Lawrence Berkeley National Laboratory"/>
            <person name="Steindorff A."/>
            <person name="Hensen N."/>
            <person name="Bonometti L."/>
            <person name="Westerberg I."/>
            <person name="Brannstrom I.O."/>
            <person name="Guillou S."/>
            <person name="Cros-Aarteil S."/>
            <person name="Calhoun S."/>
            <person name="Haridas S."/>
            <person name="Kuo A."/>
            <person name="Mondo S."/>
            <person name="Pangilinan J."/>
            <person name="Riley R."/>
            <person name="Labutti K."/>
            <person name="Andreopoulos B."/>
            <person name="Lipzen A."/>
            <person name="Chen C."/>
            <person name="Yanf M."/>
            <person name="Daum C."/>
            <person name="Ng V."/>
            <person name="Clum A."/>
            <person name="Ohm R."/>
            <person name="Martin F."/>
            <person name="Silar P."/>
            <person name="Natvig D."/>
            <person name="Lalanne C."/>
            <person name="Gautier V."/>
            <person name="Ament-Velasquez S.L."/>
            <person name="Kruys A."/>
            <person name="Hutchinson M.I."/>
            <person name="Powell A.J."/>
            <person name="Barry K."/>
            <person name="Miller A.N."/>
            <person name="Grigoriev I.V."/>
            <person name="Debuchy R."/>
            <person name="Gladieux P."/>
            <person name="Thoren M.H."/>
            <person name="Johannesson H."/>
        </authorList>
    </citation>
    <scope>NUCLEOTIDE SEQUENCE</scope>
    <source>
        <strain evidence="1">CBS 892.96</strain>
    </source>
</reference>
<name>A0AAN6W8X7_9PEZI</name>
<keyword evidence="2" id="KW-1185">Reference proteome</keyword>
<sequence>MLAPWFQHAAKGDFTGHLQKSGFSSLLQLMKVTQNCVGTDSKHNVIGVLALAQANAMHWDLVRLDYSLFLRHIMIGAFSHCLVVDENFDILWAASGIYGWGDYPSWVPAWRSSKIFGISLSKVGITWIIRWLPKP</sequence>
<protein>
    <submittedName>
        <fullName evidence="1">Uncharacterized protein</fullName>
    </submittedName>
</protein>
<evidence type="ECO:0000313" key="2">
    <source>
        <dbReference type="Proteomes" id="UP001302321"/>
    </source>
</evidence>
<proteinExistence type="predicted"/>
<organism evidence="1 2">
    <name type="scientific">Triangularia setosa</name>
    <dbReference type="NCBI Taxonomy" id="2587417"/>
    <lineage>
        <taxon>Eukaryota</taxon>
        <taxon>Fungi</taxon>
        <taxon>Dikarya</taxon>
        <taxon>Ascomycota</taxon>
        <taxon>Pezizomycotina</taxon>
        <taxon>Sordariomycetes</taxon>
        <taxon>Sordariomycetidae</taxon>
        <taxon>Sordariales</taxon>
        <taxon>Podosporaceae</taxon>
        <taxon>Triangularia</taxon>
    </lineage>
</organism>
<dbReference type="AlphaFoldDB" id="A0AAN6W8X7"/>
<gene>
    <name evidence="1" type="ORF">QBC36DRAFT_131808</name>
</gene>
<evidence type="ECO:0000313" key="1">
    <source>
        <dbReference type="EMBL" id="KAK4177401.1"/>
    </source>
</evidence>
<reference evidence="1" key="1">
    <citation type="journal article" date="2023" name="Mol. Phylogenet. Evol.">
        <title>Genome-scale phylogeny and comparative genomics of the fungal order Sordariales.</title>
        <authorList>
            <person name="Hensen N."/>
            <person name="Bonometti L."/>
            <person name="Westerberg I."/>
            <person name="Brannstrom I.O."/>
            <person name="Guillou S."/>
            <person name="Cros-Aarteil S."/>
            <person name="Calhoun S."/>
            <person name="Haridas S."/>
            <person name="Kuo A."/>
            <person name="Mondo S."/>
            <person name="Pangilinan J."/>
            <person name="Riley R."/>
            <person name="LaButti K."/>
            <person name="Andreopoulos B."/>
            <person name="Lipzen A."/>
            <person name="Chen C."/>
            <person name="Yan M."/>
            <person name="Daum C."/>
            <person name="Ng V."/>
            <person name="Clum A."/>
            <person name="Steindorff A."/>
            <person name="Ohm R.A."/>
            <person name="Martin F."/>
            <person name="Silar P."/>
            <person name="Natvig D.O."/>
            <person name="Lalanne C."/>
            <person name="Gautier V."/>
            <person name="Ament-Velasquez S.L."/>
            <person name="Kruys A."/>
            <person name="Hutchinson M.I."/>
            <person name="Powell A.J."/>
            <person name="Barry K."/>
            <person name="Miller A.N."/>
            <person name="Grigoriev I.V."/>
            <person name="Debuchy R."/>
            <person name="Gladieux P."/>
            <person name="Hiltunen Thoren M."/>
            <person name="Johannesson H."/>
        </authorList>
    </citation>
    <scope>NUCLEOTIDE SEQUENCE</scope>
    <source>
        <strain evidence="1">CBS 892.96</strain>
    </source>
</reference>
<dbReference type="Proteomes" id="UP001302321">
    <property type="component" value="Unassembled WGS sequence"/>
</dbReference>
<dbReference type="EMBL" id="MU866166">
    <property type="protein sequence ID" value="KAK4177401.1"/>
    <property type="molecule type" value="Genomic_DNA"/>
</dbReference>
<comment type="caution">
    <text evidence="1">The sequence shown here is derived from an EMBL/GenBank/DDBJ whole genome shotgun (WGS) entry which is preliminary data.</text>
</comment>
<accession>A0AAN6W8X7</accession>